<name>A0A140E027_9BACT</name>
<protein>
    <submittedName>
        <fullName evidence="3">Uncharacterized protein</fullName>
    </submittedName>
</protein>
<feature type="coiled-coil region" evidence="1">
    <location>
        <begin position="213"/>
        <end position="257"/>
    </location>
</feature>
<evidence type="ECO:0000256" key="2">
    <source>
        <dbReference type="SAM" id="MobiDB-lite"/>
    </source>
</evidence>
<evidence type="ECO:0000313" key="3">
    <source>
        <dbReference type="EMBL" id="AMK59639.1"/>
    </source>
</evidence>
<dbReference type="EMBL" id="KU144998">
    <property type="protein sequence ID" value="AMK59639.1"/>
    <property type="molecule type" value="Genomic_DNA"/>
</dbReference>
<proteinExistence type="predicted"/>
<feature type="region of interest" description="Disordered" evidence="2">
    <location>
        <begin position="350"/>
        <end position="378"/>
    </location>
</feature>
<evidence type="ECO:0000256" key="1">
    <source>
        <dbReference type="SAM" id="Coils"/>
    </source>
</evidence>
<organism evidence="3">
    <name type="scientific">uncultured bacterium UPO78</name>
    <dbReference type="NCBI Taxonomy" id="1776995"/>
    <lineage>
        <taxon>Bacteria</taxon>
        <taxon>environmental samples</taxon>
    </lineage>
</organism>
<sequence>MSGNMIPFGERDGLLYQADEVANGLRCQCVCPECQRALVAANEGTKVLPYFRHQQKACEGGHAAGVKRRAIELIVAELQLQLPPFSQAISAKTMNGFVIRKTVSFESSLLQAERAEAGVKLSGVAADLVLTAGEHQLLVYVRAAKRQDRQKESALLALGVPVLELDLSHLGLETILDKDAFRQVVLFDLRVRRWLHTVRGTMMVERAWQAIQVEIDQRNELEKKQKLKELEQRRLDREQMDAELEMARARNEALRVASQAARVAAFEAQQKSPEALAERARRESLKQESSRRAEAIVATIRRAIESWGGAGAECQRCYLISEADTEACGYCAGTGPFKAVSFTQDYLGSAQARMRSSPKPDASVAQVPCLNQEPGAAG</sequence>
<dbReference type="AlphaFoldDB" id="A0A140E027"/>
<reference evidence="3" key="1">
    <citation type="journal article" date="2016" name="Appl. Environ. Microbiol.">
        <title>Functional Metagenomics of a Biostimulated Petroleum-Contaminated Soil Reveals an Extraordinary Diversity of Extradiol Dioxygenases.</title>
        <authorList>
            <person name="Terron-Gonzalez L."/>
            <person name="Martin-Cabello G."/>
            <person name="Ferrer M."/>
            <person name="Santero E."/>
        </authorList>
    </citation>
    <scope>NUCLEOTIDE SEQUENCE</scope>
</reference>
<accession>A0A140E027</accession>
<keyword evidence="1" id="KW-0175">Coiled coil</keyword>